<gene>
    <name evidence="2" type="ORF">D6Z83_19310</name>
    <name evidence="3" type="ORF">EBE87_11170</name>
</gene>
<evidence type="ECO:0000313" key="4">
    <source>
        <dbReference type="Proteomes" id="UP000274097"/>
    </source>
</evidence>
<organism evidence="2 5">
    <name type="scientific">Teichococcus wenyumeiae</name>
    <dbReference type="NCBI Taxonomy" id="2478470"/>
    <lineage>
        <taxon>Bacteria</taxon>
        <taxon>Pseudomonadati</taxon>
        <taxon>Pseudomonadota</taxon>
        <taxon>Alphaproteobacteria</taxon>
        <taxon>Acetobacterales</taxon>
        <taxon>Roseomonadaceae</taxon>
        <taxon>Roseomonas</taxon>
    </lineage>
</organism>
<dbReference type="Proteomes" id="UP000274097">
    <property type="component" value="Unassembled WGS sequence"/>
</dbReference>
<evidence type="ECO:0000313" key="5">
    <source>
        <dbReference type="Proteomes" id="UP000278036"/>
    </source>
</evidence>
<dbReference type="NCBIfam" id="NF041546">
    <property type="entry name" value="ParA_partition"/>
    <property type="match status" value="1"/>
</dbReference>
<dbReference type="CDD" id="cd02042">
    <property type="entry name" value="ParAB_family"/>
    <property type="match status" value="1"/>
</dbReference>
<dbReference type="PIRSF" id="PIRSF009320">
    <property type="entry name" value="Nuc_binding_HP_1000"/>
    <property type="match status" value="1"/>
</dbReference>
<dbReference type="InterPro" id="IPR048089">
    <property type="entry name" value="McdA"/>
</dbReference>
<dbReference type="PANTHER" id="PTHR13696:SF96">
    <property type="entry name" value="COBQ_COBB_MIND_PARA NUCLEOTIDE BINDING DOMAIN-CONTAINING PROTEIN"/>
    <property type="match status" value="1"/>
</dbReference>
<dbReference type="InterPro" id="IPR027417">
    <property type="entry name" value="P-loop_NTPase"/>
</dbReference>
<dbReference type="Gene3D" id="3.40.50.300">
    <property type="entry name" value="P-loop containing nucleotide triphosphate hydrolases"/>
    <property type="match status" value="1"/>
</dbReference>
<dbReference type="OrthoDB" id="9804460at2"/>
<dbReference type="InterPro" id="IPR050678">
    <property type="entry name" value="DNA_Partitioning_ATPase"/>
</dbReference>
<proteinExistence type="predicted"/>
<dbReference type="PANTHER" id="PTHR13696">
    <property type="entry name" value="P-LOOP CONTAINING NUCLEOSIDE TRIPHOSPHATE HYDROLASE"/>
    <property type="match status" value="1"/>
</dbReference>
<dbReference type="RefSeq" id="WP_120639882.1">
    <property type="nucleotide sequence ID" value="NZ_RAQU01000146.1"/>
</dbReference>
<name>A0A3A9J7S7_9PROT</name>
<sequence length="210" mass="22329">MAFVVAVAQRKGGAGKSTLAATLATTFAESGQRVALLDTDPQKSLARWWQERAAAGARARPITFEDPSGWRLTGAVDRMARSHDIVVLDTPPHAETDARVAIRAAGLVVVPLQPSPADLWAMEGTLALVAEERRRAVLMLNRVPGSGKLREEIARELLRRELPLLEPGLGNRTAFAVAFAQGLGVVESAPRGTAAEEARAVAAAVLSLKE</sequence>
<feature type="domain" description="CobQ/CobB/MinD/ParA nucleotide binding" evidence="1">
    <location>
        <begin position="5"/>
        <end position="182"/>
    </location>
</feature>
<comment type="caution">
    <text evidence="2">The sequence shown here is derived from an EMBL/GenBank/DDBJ whole genome shotgun (WGS) entry which is preliminary data.</text>
</comment>
<dbReference type="InParanoid" id="A0A3A9J7S7"/>
<dbReference type="AlphaFoldDB" id="A0A3A9J7S7"/>
<evidence type="ECO:0000259" key="1">
    <source>
        <dbReference type="Pfam" id="PF01656"/>
    </source>
</evidence>
<evidence type="ECO:0000313" key="2">
    <source>
        <dbReference type="EMBL" id="RKK02512.1"/>
    </source>
</evidence>
<dbReference type="InterPro" id="IPR002586">
    <property type="entry name" value="CobQ/CobB/MinD/ParA_Nub-bd_dom"/>
</dbReference>
<dbReference type="SUPFAM" id="SSF52540">
    <property type="entry name" value="P-loop containing nucleoside triphosphate hydrolases"/>
    <property type="match status" value="1"/>
</dbReference>
<keyword evidence="4" id="KW-1185">Reference proteome</keyword>
<dbReference type="EMBL" id="RFLX01000007">
    <property type="protein sequence ID" value="RMI24707.1"/>
    <property type="molecule type" value="Genomic_DNA"/>
</dbReference>
<dbReference type="Proteomes" id="UP000278036">
    <property type="component" value="Unassembled WGS sequence"/>
</dbReference>
<evidence type="ECO:0000313" key="3">
    <source>
        <dbReference type="EMBL" id="RMI24707.1"/>
    </source>
</evidence>
<dbReference type="Pfam" id="PF01656">
    <property type="entry name" value="CbiA"/>
    <property type="match status" value="1"/>
</dbReference>
<protein>
    <submittedName>
        <fullName evidence="2">ParA family protein</fullName>
    </submittedName>
</protein>
<accession>A0A3A9J7S7</accession>
<reference evidence="2 5" key="1">
    <citation type="submission" date="2018-09" db="EMBL/GenBank/DDBJ databases">
        <title>Roseomonas sp. nov., isolated from feces of Tibetan antelopes in the Qinghai-Tibet plateau, China.</title>
        <authorList>
            <person name="Tian Z."/>
        </authorList>
    </citation>
    <scope>NUCLEOTIDE SEQUENCE [LARGE SCALE GENOMIC DNA]</scope>
    <source>
        <strain evidence="3 4">Z23</strain>
        <strain evidence="2 5">Z24</strain>
    </source>
</reference>
<dbReference type="EMBL" id="RAQU01000146">
    <property type="protein sequence ID" value="RKK02512.1"/>
    <property type="molecule type" value="Genomic_DNA"/>
</dbReference>